<reference evidence="4" key="1">
    <citation type="submission" date="2017-01" db="EMBL/GenBank/DDBJ databases">
        <authorList>
            <person name="Varghese N."/>
            <person name="Submissions S."/>
        </authorList>
    </citation>
    <scope>NUCLEOTIDE SEQUENCE [LARGE SCALE GENOMIC DNA]</scope>
    <source>
        <strain evidence="4">DM9</strain>
    </source>
</reference>
<sequence>MELSATTRISTILRENPAAIEAIVSINKHFEKLRNPVLRKVLASRVTIADAARIGKCRVEDFYEKLQPLGFSVASTPTHNKRAIPMETDVLERPAFMENLKATDTIVLDVRETIAKGDDPFLQIMDVVNKLSHEQVLCIVNTFEPIPLIAIVRPKGFEYYTETLGPNLVKTYFKREGVGEKLEVANSRTEENFDEVLARYSDTLQHIDVRQMEMPQPMVSILSALETLPKDGALYVHHRKVPQFLLPQLAERGFKVSIKEVGPNEVYLLIYR</sequence>
<feature type="domain" description="DUF2249" evidence="2">
    <location>
        <begin position="207"/>
        <end position="270"/>
    </location>
</feature>
<evidence type="ECO:0008006" key="5">
    <source>
        <dbReference type="Google" id="ProtNLM"/>
    </source>
</evidence>
<dbReference type="Gene3D" id="1.10.3910.10">
    <property type="entry name" value="SP0561-like"/>
    <property type="match status" value="1"/>
</dbReference>
<protein>
    <recommendedName>
        <fullName evidence="5">DUF2249 domain-containing protein</fullName>
    </recommendedName>
</protein>
<evidence type="ECO:0000259" key="1">
    <source>
        <dbReference type="Pfam" id="PF08984"/>
    </source>
</evidence>
<dbReference type="AlphaFoldDB" id="A0A1N7B134"/>
<dbReference type="InterPro" id="IPR018720">
    <property type="entry name" value="DUF2249"/>
</dbReference>
<feature type="domain" description="DUF1858" evidence="1">
    <location>
        <begin position="5"/>
        <end position="62"/>
    </location>
</feature>
<dbReference type="InterPro" id="IPR038062">
    <property type="entry name" value="ScdA-like_N_sf"/>
</dbReference>
<name>A0A1N7B134_9BACT</name>
<accession>A0A1N7B134</accession>
<organism evidence="3 4">
    <name type="scientific">Pontibacter lucknowensis</name>
    <dbReference type="NCBI Taxonomy" id="1077936"/>
    <lineage>
        <taxon>Bacteria</taxon>
        <taxon>Pseudomonadati</taxon>
        <taxon>Bacteroidota</taxon>
        <taxon>Cytophagia</taxon>
        <taxon>Cytophagales</taxon>
        <taxon>Hymenobacteraceae</taxon>
        <taxon>Pontibacter</taxon>
    </lineage>
</organism>
<evidence type="ECO:0000313" key="4">
    <source>
        <dbReference type="Proteomes" id="UP000185924"/>
    </source>
</evidence>
<proteinExistence type="predicted"/>
<dbReference type="RefSeq" id="WP_076423181.1">
    <property type="nucleotide sequence ID" value="NZ_FTNM01000006.1"/>
</dbReference>
<evidence type="ECO:0000259" key="2">
    <source>
        <dbReference type="Pfam" id="PF10006"/>
    </source>
</evidence>
<dbReference type="STRING" id="1077936.SAMN05421545_3724"/>
<feature type="domain" description="DUF2249" evidence="2">
    <location>
        <begin position="107"/>
        <end position="174"/>
    </location>
</feature>
<dbReference type="Pfam" id="PF10006">
    <property type="entry name" value="DUF2249"/>
    <property type="match status" value="2"/>
</dbReference>
<dbReference type="Proteomes" id="UP000185924">
    <property type="component" value="Unassembled WGS sequence"/>
</dbReference>
<dbReference type="EMBL" id="FTNM01000006">
    <property type="protein sequence ID" value="SIR45002.1"/>
    <property type="molecule type" value="Genomic_DNA"/>
</dbReference>
<dbReference type="Pfam" id="PF08984">
    <property type="entry name" value="DUF1858"/>
    <property type="match status" value="1"/>
</dbReference>
<evidence type="ECO:0000313" key="3">
    <source>
        <dbReference type="EMBL" id="SIR45002.1"/>
    </source>
</evidence>
<dbReference type="SUPFAM" id="SSF140683">
    <property type="entry name" value="SP0561-like"/>
    <property type="match status" value="1"/>
</dbReference>
<dbReference type="OrthoDB" id="128918at2"/>
<gene>
    <name evidence="3" type="ORF">SAMN05421545_3724</name>
</gene>
<dbReference type="InterPro" id="IPR015077">
    <property type="entry name" value="DUF1858"/>
</dbReference>
<keyword evidence="4" id="KW-1185">Reference proteome</keyword>